<dbReference type="EMBL" id="CACVBM020000377">
    <property type="protein sequence ID" value="CAA7018347.1"/>
    <property type="molecule type" value="Genomic_DNA"/>
</dbReference>
<evidence type="ECO:0000313" key="3">
    <source>
        <dbReference type="Proteomes" id="UP000467841"/>
    </source>
</evidence>
<dbReference type="Proteomes" id="UP000467841">
    <property type="component" value="Unassembled WGS sequence"/>
</dbReference>
<feature type="domain" description="RNase H type-1" evidence="1">
    <location>
        <begin position="455"/>
        <end position="585"/>
    </location>
</feature>
<dbReference type="GO" id="GO:0004523">
    <property type="term" value="F:RNA-DNA hybrid ribonuclease activity"/>
    <property type="evidence" value="ECO:0007669"/>
    <property type="project" value="InterPro"/>
</dbReference>
<accession>A0A6D2HZ53</accession>
<proteinExistence type="predicted"/>
<dbReference type="Pfam" id="PF13456">
    <property type="entry name" value="RVT_3"/>
    <property type="match status" value="1"/>
</dbReference>
<organism evidence="2 3">
    <name type="scientific">Microthlaspi erraticum</name>
    <dbReference type="NCBI Taxonomy" id="1685480"/>
    <lineage>
        <taxon>Eukaryota</taxon>
        <taxon>Viridiplantae</taxon>
        <taxon>Streptophyta</taxon>
        <taxon>Embryophyta</taxon>
        <taxon>Tracheophyta</taxon>
        <taxon>Spermatophyta</taxon>
        <taxon>Magnoliopsida</taxon>
        <taxon>eudicotyledons</taxon>
        <taxon>Gunneridae</taxon>
        <taxon>Pentapetalae</taxon>
        <taxon>rosids</taxon>
        <taxon>malvids</taxon>
        <taxon>Brassicales</taxon>
        <taxon>Brassicaceae</taxon>
        <taxon>Coluteocarpeae</taxon>
        <taxon>Microthlaspi</taxon>
    </lineage>
</organism>
<gene>
    <name evidence="2" type="ORF">MERR_LOCUS5582</name>
</gene>
<dbReference type="PROSITE" id="PS50879">
    <property type="entry name" value="RNASE_H_1"/>
    <property type="match status" value="1"/>
</dbReference>
<dbReference type="PANTHER" id="PTHR47723:SF19">
    <property type="entry name" value="POLYNUCLEOTIDYL TRANSFERASE, RIBONUCLEASE H-LIKE SUPERFAMILY PROTEIN"/>
    <property type="match status" value="1"/>
</dbReference>
<dbReference type="GO" id="GO:0003676">
    <property type="term" value="F:nucleic acid binding"/>
    <property type="evidence" value="ECO:0007669"/>
    <property type="project" value="InterPro"/>
</dbReference>
<dbReference type="InterPro" id="IPR026960">
    <property type="entry name" value="RVT-Znf"/>
</dbReference>
<sequence length="619" mass="70378">MHVLQKRINKETFGKVVERMSSKLAGWKGRILSLAGRITLTKAVLGSVPVHSMSSCKFPESTTKSLDRISRDFVWGSTPERRKQHLLSWDKICLPKAEGGLGIRQSSLMNKALLAKVGWRMLHDVTSLWSKVVRSKYRVGDIHDGSWLVTKGTWSSTWRSVVLGLKEVIVPGHGWVIEDGRSIQFWTDKWLIGQALEAESIVEVPQAILYSKACDMWIDGIGWDMQRIGPYVTEDVRLSLAAVVIDKAEGVQDRLSWSDAPDGKFTVSSAYRNLSRDRVFKPNMGQFFRRVWRVLAPERVRVFFWLVGNHGIMTNQERFRRHIGDMEICQVCKAGVESILHVLRDCPAMTGLWRRIVPAGKQQVFFTSPLLNWIFDNLSAEAGTGLGLWPTLFAVAVWWVWKWRCGNVFGENKLWRDRVKFVKDYAKEVYQGMRLCKDRNTRVSEERLIAWLPPMVSWMKLNTDGASHGNPGLATAGGVLRNGEGHWCGGFALNIGRCTAPMAELWGVYYGLCFAWEQRITRLEVEVDSLMVVGFLKTGIEDSHPLSFLVRLCHGFLSKDWEVRVTHVYREANRLADGLANYAFSLPFGLHSFDVVPPDLLSVLVEDERGDLFPRQVRV</sequence>
<dbReference type="InterPro" id="IPR036397">
    <property type="entry name" value="RNaseH_sf"/>
</dbReference>
<dbReference type="InterPro" id="IPR053151">
    <property type="entry name" value="RNase_H-like"/>
</dbReference>
<dbReference type="OrthoDB" id="1107337at2759"/>
<evidence type="ECO:0000313" key="2">
    <source>
        <dbReference type="EMBL" id="CAA7018347.1"/>
    </source>
</evidence>
<dbReference type="AlphaFoldDB" id="A0A6D2HZ53"/>
<dbReference type="InterPro" id="IPR012337">
    <property type="entry name" value="RNaseH-like_sf"/>
</dbReference>
<dbReference type="CDD" id="cd06222">
    <property type="entry name" value="RNase_H_like"/>
    <property type="match status" value="1"/>
</dbReference>
<dbReference type="Pfam" id="PF13966">
    <property type="entry name" value="zf-RVT"/>
    <property type="match status" value="1"/>
</dbReference>
<protein>
    <recommendedName>
        <fullName evidence="1">RNase H type-1 domain-containing protein</fullName>
    </recommendedName>
</protein>
<comment type="caution">
    <text evidence="2">The sequence shown here is derived from an EMBL/GenBank/DDBJ whole genome shotgun (WGS) entry which is preliminary data.</text>
</comment>
<dbReference type="InterPro" id="IPR002156">
    <property type="entry name" value="RNaseH_domain"/>
</dbReference>
<dbReference type="InterPro" id="IPR044730">
    <property type="entry name" value="RNase_H-like_dom_plant"/>
</dbReference>
<reference evidence="2" key="1">
    <citation type="submission" date="2020-01" db="EMBL/GenBank/DDBJ databases">
        <authorList>
            <person name="Mishra B."/>
        </authorList>
    </citation>
    <scope>NUCLEOTIDE SEQUENCE [LARGE SCALE GENOMIC DNA]</scope>
</reference>
<name>A0A6D2HZ53_9BRAS</name>
<keyword evidence="3" id="KW-1185">Reference proteome</keyword>
<evidence type="ECO:0000259" key="1">
    <source>
        <dbReference type="PROSITE" id="PS50879"/>
    </source>
</evidence>
<dbReference type="SUPFAM" id="SSF53098">
    <property type="entry name" value="Ribonuclease H-like"/>
    <property type="match status" value="1"/>
</dbReference>
<dbReference type="Gene3D" id="3.30.420.10">
    <property type="entry name" value="Ribonuclease H-like superfamily/Ribonuclease H"/>
    <property type="match status" value="1"/>
</dbReference>
<dbReference type="PANTHER" id="PTHR47723">
    <property type="entry name" value="OS05G0353850 PROTEIN"/>
    <property type="match status" value="1"/>
</dbReference>